<sequence>MEELLMCSVCIERYHENKRHPVLLPRCGHSFCRPCVAMLVSGGCIVCPTCRTDQRIDYVERLPTEYTLLAIINAQECNKKETCERHCVKLSFWCRTCQKPTCGECLFEDHPTHTHDVIRAAKYINDMKQNAQEVAVKFMEALDDREQNYYKIIFNSSKRISWAIRNIGVLRKDMEDARELMKGIKEEESISAATSLSEAAKFLGLKWNIQDANYNRQIKNEEIKDEIQIEKEKAQEEDAKRQRELKEQEEKKKLKEEKPKGKDVKKILRKSKTLSSVEMMKVQQMNEISKAKWQGKF</sequence>
<dbReference type="PANTHER" id="PTHR24103">
    <property type="entry name" value="E3 UBIQUITIN-PROTEIN LIGASE TRIM"/>
    <property type="match status" value="1"/>
</dbReference>
<dbReference type="OrthoDB" id="252722at2759"/>
<dbReference type="SUPFAM" id="SSF57850">
    <property type="entry name" value="RING/U-box"/>
    <property type="match status" value="1"/>
</dbReference>
<evidence type="ECO:0000259" key="6">
    <source>
        <dbReference type="PROSITE" id="PS50089"/>
    </source>
</evidence>
<dbReference type="Pfam" id="PF14634">
    <property type="entry name" value="zf-RING_5"/>
    <property type="match status" value="1"/>
</dbReference>
<dbReference type="EMBL" id="SEYY01023734">
    <property type="protein sequence ID" value="KAB7494620.1"/>
    <property type="molecule type" value="Genomic_DNA"/>
</dbReference>
<organism evidence="8 9">
    <name type="scientific">Armadillidium nasatum</name>
    <dbReference type="NCBI Taxonomy" id="96803"/>
    <lineage>
        <taxon>Eukaryota</taxon>
        <taxon>Metazoa</taxon>
        <taxon>Ecdysozoa</taxon>
        <taxon>Arthropoda</taxon>
        <taxon>Crustacea</taxon>
        <taxon>Multicrustacea</taxon>
        <taxon>Malacostraca</taxon>
        <taxon>Eumalacostraca</taxon>
        <taxon>Peracarida</taxon>
        <taxon>Isopoda</taxon>
        <taxon>Oniscidea</taxon>
        <taxon>Crinocheta</taxon>
        <taxon>Armadillidiidae</taxon>
        <taxon>Armadillidium</taxon>
    </lineage>
</organism>
<dbReference type="InterPro" id="IPR013083">
    <property type="entry name" value="Znf_RING/FYVE/PHD"/>
</dbReference>
<keyword evidence="3" id="KW-0862">Zinc</keyword>
<evidence type="ECO:0000259" key="7">
    <source>
        <dbReference type="PROSITE" id="PS50119"/>
    </source>
</evidence>
<comment type="caution">
    <text evidence="8">The sequence shown here is derived from an EMBL/GenBank/DDBJ whole genome shotgun (WGS) entry which is preliminary data.</text>
</comment>
<evidence type="ECO:0000313" key="8">
    <source>
        <dbReference type="EMBL" id="KAB7494620.1"/>
    </source>
</evidence>
<dbReference type="PROSITE" id="PS50119">
    <property type="entry name" value="ZF_BBOX"/>
    <property type="match status" value="1"/>
</dbReference>
<keyword evidence="2 4" id="KW-0863">Zinc-finger</keyword>
<dbReference type="InterPro" id="IPR017907">
    <property type="entry name" value="Znf_RING_CS"/>
</dbReference>
<feature type="region of interest" description="Disordered" evidence="5">
    <location>
        <begin position="234"/>
        <end position="265"/>
    </location>
</feature>
<evidence type="ECO:0000256" key="5">
    <source>
        <dbReference type="SAM" id="MobiDB-lite"/>
    </source>
</evidence>
<dbReference type="SUPFAM" id="SSF57845">
    <property type="entry name" value="B-box zinc-binding domain"/>
    <property type="match status" value="1"/>
</dbReference>
<evidence type="ECO:0000313" key="9">
    <source>
        <dbReference type="Proteomes" id="UP000326759"/>
    </source>
</evidence>
<keyword evidence="1" id="KW-0479">Metal-binding</keyword>
<evidence type="ECO:0000256" key="4">
    <source>
        <dbReference type="PROSITE-ProRule" id="PRU00024"/>
    </source>
</evidence>
<dbReference type="Gene3D" id="3.30.160.60">
    <property type="entry name" value="Classic Zinc Finger"/>
    <property type="match status" value="1"/>
</dbReference>
<evidence type="ECO:0000256" key="2">
    <source>
        <dbReference type="ARBA" id="ARBA00022771"/>
    </source>
</evidence>
<feature type="domain" description="RING-type" evidence="6">
    <location>
        <begin position="7"/>
        <end position="51"/>
    </location>
</feature>
<keyword evidence="9" id="KW-1185">Reference proteome</keyword>
<evidence type="ECO:0000256" key="3">
    <source>
        <dbReference type="ARBA" id="ARBA00022833"/>
    </source>
</evidence>
<dbReference type="Gene3D" id="3.30.40.10">
    <property type="entry name" value="Zinc/RING finger domain, C3HC4 (zinc finger)"/>
    <property type="match status" value="1"/>
</dbReference>
<dbReference type="Proteomes" id="UP000326759">
    <property type="component" value="Unassembled WGS sequence"/>
</dbReference>
<evidence type="ECO:0000256" key="1">
    <source>
        <dbReference type="ARBA" id="ARBA00022723"/>
    </source>
</evidence>
<accession>A0A5N5SLQ2</accession>
<gene>
    <name evidence="8" type="primary">TRIM50</name>
    <name evidence="8" type="ORF">Anas_08554</name>
</gene>
<dbReference type="InterPro" id="IPR001841">
    <property type="entry name" value="Znf_RING"/>
</dbReference>
<dbReference type="GO" id="GO:0008270">
    <property type="term" value="F:zinc ion binding"/>
    <property type="evidence" value="ECO:0007669"/>
    <property type="project" value="UniProtKB-KW"/>
</dbReference>
<dbReference type="SMART" id="SM00184">
    <property type="entry name" value="RING"/>
    <property type="match status" value="1"/>
</dbReference>
<dbReference type="InterPro" id="IPR050143">
    <property type="entry name" value="TRIM/RBCC"/>
</dbReference>
<reference evidence="8 9" key="1">
    <citation type="journal article" date="2019" name="PLoS Biol.">
        <title>Sex chromosomes control vertical transmission of feminizing Wolbachia symbionts in an isopod.</title>
        <authorList>
            <person name="Becking T."/>
            <person name="Chebbi M.A."/>
            <person name="Giraud I."/>
            <person name="Moumen B."/>
            <person name="Laverre T."/>
            <person name="Caubet Y."/>
            <person name="Peccoud J."/>
            <person name="Gilbert C."/>
            <person name="Cordaux R."/>
        </authorList>
    </citation>
    <scope>NUCLEOTIDE SEQUENCE [LARGE SCALE GENOMIC DNA]</scope>
    <source>
        <strain evidence="8">ANa2</strain>
        <tissue evidence="8">Whole body excluding digestive tract and cuticle</tissue>
    </source>
</reference>
<proteinExistence type="predicted"/>
<dbReference type="PROSITE" id="PS50089">
    <property type="entry name" value="ZF_RING_2"/>
    <property type="match status" value="1"/>
</dbReference>
<dbReference type="AlphaFoldDB" id="A0A5N5SLQ2"/>
<dbReference type="PROSITE" id="PS00518">
    <property type="entry name" value="ZF_RING_1"/>
    <property type="match status" value="1"/>
</dbReference>
<name>A0A5N5SLQ2_9CRUS</name>
<feature type="domain" description="B box-type" evidence="7">
    <location>
        <begin position="78"/>
        <end position="120"/>
    </location>
</feature>
<dbReference type="InterPro" id="IPR000315">
    <property type="entry name" value="Znf_B-box"/>
</dbReference>
<dbReference type="Pfam" id="PF00643">
    <property type="entry name" value="zf-B_box"/>
    <property type="match status" value="1"/>
</dbReference>
<protein>
    <submittedName>
        <fullName evidence="8">E3 ubiquitin-protein ligase TRIM50</fullName>
    </submittedName>
</protein>